<accession>A0A6D2JZZ3</accession>
<comment type="caution">
    <text evidence="5">The sequence shown here is derived from an EMBL/GenBank/DDBJ whole genome shotgun (WGS) entry which is preliminary data.</text>
</comment>
<keyword evidence="6" id="KW-1185">Reference proteome</keyword>
<evidence type="ECO:0000256" key="2">
    <source>
        <dbReference type="ARBA" id="ARBA00022771"/>
    </source>
</evidence>
<dbReference type="Proteomes" id="UP000467841">
    <property type="component" value="Unassembled WGS sequence"/>
</dbReference>
<evidence type="ECO:0000256" key="1">
    <source>
        <dbReference type="ARBA" id="ARBA00022723"/>
    </source>
</evidence>
<dbReference type="SMART" id="SM00184">
    <property type="entry name" value="RING"/>
    <property type="match status" value="1"/>
</dbReference>
<dbReference type="GO" id="GO:0008270">
    <property type="term" value="F:zinc ion binding"/>
    <property type="evidence" value="ECO:0007669"/>
    <property type="project" value="UniProtKB-KW"/>
</dbReference>
<organism evidence="5 6">
    <name type="scientific">Microthlaspi erraticum</name>
    <dbReference type="NCBI Taxonomy" id="1685480"/>
    <lineage>
        <taxon>Eukaryota</taxon>
        <taxon>Viridiplantae</taxon>
        <taxon>Streptophyta</taxon>
        <taxon>Embryophyta</taxon>
        <taxon>Tracheophyta</taxon>
        <taxon>Spermatophyta</taxon>
        <taxon>Magnoliopsida</taxon>
        <taxon>eudicotyledons</taxon>
        <taxon>Gunneridae</taxon>
        <taxon>Pentapetalae</taxon>
        <taxon>rosids</taxon>
        <taxon>malvids</taxon>
        <taxon>Brassicales</taxon>
        <taxon>Brassicaceae</taxon>
        <taxon>Coluteocarpeae</taxon>
        <taxon>Microthlaspi</taxon>
    </lineage>
</organism>
<dbReference type="SUPFAM" id="SSF57850">
    <property type="entry name" value="RING/U-box"/>
    <property type="match status" value="1"/>
</dbReference>
<dbReference type="InterPro" id="IPR001841">
    <property type="entry name" value="Znf_RING"/>
</dbReference>
<proteinExistence type="predicted"/>
<name>A0A6D2JZZ3_9BRAS</name>
<keyword evidence="2" id="KW-0863">Zinc-finger</keyword>
<dbReference type="InterPro" id="IPR017907">
    <property type="entry name" value="Znf_RING_CS"/>
</dbReference>
<keyword evidence="1" id="KW-0479">Metal-binding</keyword>
<feature type="domain" description="RING-type" evidence="4">
    <location>
        <begin position="68"/>
        <end position="130"/>
    </location>
</feature>
<evidence type="ECO:0000256" key="3">
    <source>
        <dbReference type="ARBA" id="ARBA00022833"/>
    </source>
</evidence>
<evidence type="ECO:0000259" key="4">
    <source>
        <dbReference type="SMART" id="SM00184"/>
    </source>
</evidence>
<gene>
    <name evidence="5" type="ORF">MERR_LOCUS33109</name>
</gene>
<evidence type="ECO:0000313" key="5">
    <source>
        <dbReference type="EMBL" id="CAA7045874.1"/>
    </source>
</evidence>
<dbReference type="PROSITE" id="PS00518">
    <property type="entry name" value="ZF_RING_1"/>
    <property type="match status" value="1"/>
</dbReference>
<sequence length="205" mass="22261">MRCKDDSSDGGISHVHHLRYALACVMSLLPSRDSRFHFTVGEVDCLPIASNDGSDLVAAKTLGENLSCVFCIQLPDRPVTAPCRHNFCLKCVGIAAAEASTSQAAATGNELKIRKGTSSSSNLRGECFFCCYYCLYFLEEDIAFVGGLGWQWRLFMVELFKDGIVSGKTINKCNILPGESTSSSGSRSIHLSSCCFWQRATTCGS</sequence>
<dbReference type="InterPro" id="IPR013083">
    <property type="entry name" value="Znf_RING/FYVE/PHD"/>
</dbReference>
<dbReference type="EMBL" id="CACVBM020001331">
    <property type="protein sequence ID" value="CAA7045874.1"/>
    <property type="molecule type" value="Genomic_DNA"/>
</dbReference>
<keyword evidence="3" id="KW-0862">Zinc</keyword>
<dbReference type="Gene3D" id="3.30.40.10">
    <property type="entry name" value="Zinc/RING finger domain, C3HC4 (zinc finger)"/>
    <property type="match status" value="1"/>
</dbReference>
<dbReference type="OrthoDB" id="2270193at2759"/>
<reference evidence="5" key="1">
    <citation type="submission" date="2020-01" db="EMBL/GenBank/DDBJ databases">
        <authorList>
            <person name="Mishra B."/>
        </authorList>
    </citation>
    <scope>NUCLEOTIDE SEQUENCE [LARGE SCALE GENOMIC DNA]</scope>
</reference>
<protein>
    <recommendedName>
        <fullName evidence="4">RING-type domain-containing protein</fullName>
    </recommendedName>
</protein>
<evidence type="ECO:0000313" key="6">
    <source>
        <dbReference type="Proteomes" id="UP000467841"/>
    </source>
</evidence>
<dbReference type="AlphaFoldDB" id="A0A6D2JZZ3"/>